<keyword evidence="4" id="KW-1185">Reference proteome</keyword>
<evidence type="ECO:0000256" key="1">
    <source>
        <dbReference type="SAM" id="MobiDB-lite"/>
    </source>
</evidence>
<organism evidence="3 4">
    <name type="scientific">Geranomyces variabilis</name>
    <dbReference type="NCBI Taxonomy" id="109894"/>
    <lineage>
        <taxon>Eukaryota</taxon>
        <taxon>Fungi</taxon>
        <taxon>Fungi incertae sedis</taxon>
        <taxon>Chytridiomycota</taxon>
        <taxon>Chytridiomycota incertae sedis</taxon>
        <taxon>Chytridiomycetes</taxon>
        <taxon>Spizellomycetales</taxon>
        <taxon>Powellomycetaceae</taxon>
        <taxon>Geranomyces</taxon>
    </lineage>
</organism>
<reference evidence="3" key="1">
    <citation type="submission" date="2020-05" db="EMBL/GenBank/DDBJ databases">
        <title>Phylogenomic resolution of chytrid fungi.</title>
        <authorList>
            <person name="Stajich J.E."/>
            <person name="Amses K."/>
            <person name="Simmons R."/>
            <person name="Seto K."/>
            <person name="Myers J."/>
            <person name="Bonds A."/>
            <person name="Quandt C.A."/>
            <person name="Barry K."/>
            <person name="Liu P."/>
            <person name="Grigoriev I."/>
            <person name="Longcore J.E."/>
            <person name="James T.Y."/>
        </authorList>
    </citation>
    <scope>NUCLEOTIDE SEQUENCE</scope>
    <source>
        <strain evidence="3">JEL0379</strain>
    </source>
</reference>
<feature type="chain" id="PRO_5042030567" evidence="2">
    <location>
        <begin position="21"/>
        <end position="311"/>
    </location>
</feature>
<accession>A0AAD5TS76</accession>
<proteinExistence type="predicted"/>
<keyword evidence="2" id="KW-0732">Signal</keyword>
<evidence type="ECO:0000313" key="3">
    <source>
        <dbReference type="EMBL" id="KAJ3185421.1"/>
    </source>
</evidence>
<evidence type="ECO:0000313" key="4">
    <source>
        <dbReference type="Proteomes" id="UP001212152"/>
    </source>
</evidence>
<feature type="signal peptide" evidence="2">
    <location>
        <begin position="1"/>
        <end position="20"/>
    </location>
</feature>
<evidence type="ECO:0000256" key="2">
    <source>
        <dbReference type="SAM" id="SignalP"/>
    </source>
</evidence>
<sequence length="311" mass="31405">MLVSQLLAVVAAAAVTSVHAQAPAAAATLTATPQGPPKLQHDWLDQDELFYALVAPIPGDDDGTMPYPADDCYANWCFPAGMFVDLVVGHCNSTLQKLQPNRLPQNVVDLESLLGECICGNQDGEAHQLFSTVASMWTTCATCLNGKTGIKDPNHASLIPAQAFNKACACKDPGPVQALIKMQDPSWTCKTVDQDKLRNGRRPSAGQNVVQPVTTSSAAPAAAAATPLPPPPAAAASPSAAVSARPAPVAAASPPPAPAAAAGPAAAPPAGAIPAPAAAAAPPAAGAPATVGRPTIGNLRFSADAFLPSFQ</sequence>
<feature type="region of interest" description="Disordered" evidence="1">
    <location>
        <begin position="196"/>
        <end position="288"/>
    </location>
</feature>
<feature type="compositionally biased region" description="Low complexity" evidence="1">
    <location>
        <begin position="234"/>
        <end position="252"/>
    </location>
</feature>
<dbReference type="EMBL" id="JADGJQ010000001">
    <property type="protein sequence ID" value="KAJ3185421.1"/>
    <property type="molecule type" value="Genomic_DNA"/>
</dbReference>
<comment type="caution">
    <text evidence="3">The sequence shown here is derived from an EMBL/GenBank/DDBJ whole genome shotgun (WGS) entry which is preliminary data.</text>
</comment>
<name>A0AAD5TS76_9FUNG</name>
<gene>
    <name evidence="3" type="ORF">HDU87_000040</name>
</gene>
<dbReference type="AlphaFoldDB" id="A0AAD5TS76"/>
<protein>
    <submittedName>
        <fullName evidence="3">Uncharacterized protein</fullName>
    </submittedName>
</protein>
<feature type="compositionally biased region" description="Low complexity" evidence="1">
    <location>
        <begin position="212"/>
        <end position="226"/>
    </location>
</feature>
<dbReference type="Proteomes" id="UP001212152">
    <property type="component" value="Unassembled WGS sequence"/>
</dbReference>
<feature type="compositionally biased region" description="Low complexity" evidence="1">
    <location>
        <begin position="259"/>
        <end position="288"/>
    </location>
</feature>